<dbReference type="Pfam" id="PF07765">
    <property type="entry name" value="KIP1"/>
    <property type="match status" value="1"/>
</dbReference>
<evidence type="ECO:0000313" key="5">
    <source>
        <dbReference type="EnsemblPlants" id="Kaladp0038s0043.1.v1.1"/>
    </source>
</evidence>
<name>A0A7N0TIG2_KALFE</name>
<protein>
    <recommendedName>
        <fullName evidence="4">NAB domain-containing protein</fullName>
    </recommendedName>
</protein>
<evidence type="ECO:0000256" key="2">
    <source>
        <dbReference type="SAM" id="Coils"/>
    </source>
</evidence>
<dbReference type="Proteomes" id="UP000594263">
    <property type="component" value="Unplaced"/>
</dbReference>
<keyword evidence="1 2" id="KW-0175">Coiled coil</keyword>
<evidence type="ECO:0000313" key="6">
    <source>
        <dbReference type="Proteomes" id="UP000594263"/>
    </source>
</evidence>
<dbReference type="GO" id="GO:0003779">
    <property type="term" value="F:actin binding"/>
    <property type="evidence" value="ECO:0007669"/>
    <property type="project" value="InterPro"/>
</dbReference>
<dbReference type="InterPro" id="IPR011684">
    <property type="entry name" value="NAB"/>
</dbReference>
<feature type="coiled-coil region" evidence="2">
    <location>
        <begin position="173"/>
        <end position="200"/>
    </location>
</feature>
<evidence type="ECO:0000259" key="4">
    <source>
        <dbReference type="PROSITE" id="PS51774"/>
    </source>
</evidence>
<accession>A0A7N0TIG2</accession>
<reference evidence="5" key="1">
    <citation type="submission" date="2021-01" db="UniProtKB">
        <authorList>
            <consortium name="EnsemblPlants"/>
        </authorList>
    </citation>
    <scope>IDENTIFICATION</scope>
</reference>
<keyword evidence="6" id="KW-1185">Reference proteome</keyword>
<dbReference type="EnsemblPlants" id="Kaladp0038s0043.1.v1.1">
    <property type="protein sequence ID" value="Kaladp0038s0043.1.v1.1"/>
    <property type="gene ID" value="Kaladp0038s0043.v1.1"/>
</dbReference>
<dbReference type="PROSITE" id="PS51774">
    <property type="entry name" value="NAB"/>
    <property type="match status" value="1"/>
</dbReference>
<feature type="region of interest" description="Disordered" evidence="3">
    <location>
        <begin position="115"/>
        <end position="144"/>
    </location>
</feature>
<dbReference type="Pfam" id="PF24918">
    <property type="entry name" value="NET2A_C"/>
    <property type="match status" value="1"/>
</dbReference>
<dbReference type="Pfam" id="PF25014">
    <property type="entry name" value="NET2A"/>
    <property type="match status" value="1"/>
</dbReference>
<feature type="region of interest" description="Disordered" evidence="3">
    <location>
        <begin position="409"/>
        <end position="434"/>
    </location>
</feature>
<sequence length="975" mass="110491">MLQRAASNAYSWWWASHIRTKQSKWLEQNLQDMEEKVQNVLHLLMEDGDSFAKRAEMYYKKRPELINFVEETFKAYRALAERYEKISTDLQNANTTIASVFPEQVQFSMDDDDYDGSTPHFRPNGKLEAPKPSIPKVPAAPPKKNLKNLLTTATKKLQSNKFKRAPVKSGLTEGQAIEEIDKLQKEILTLQTEKEFVKSSYENKLARYWDIDGEISEMQGRISSLQDEFNVGSIIEDDEARTLMASSALKSCQDTLASLEEKQGQSAAYAKTEHQKISNARSKLENIRYEMHPENGKQPKPSGLFDNLSPETVFSGDQSVSTIKDYATNEWFNGSLSVAEMAEKIDELVQKVISLETEFSSQTVNVKRLRTEADELQKQVLSLEADKAALIDGTNSLTKQLEEKSLQILASDSNNNKEDDPTRSNADATEQQKSLDTELEAGLTLQQQQQSVDAKLSDSLLGEPDEALAAVNPEMNLIKPDEEYWFEAAEVEKPASSLQSDNPFIDVETVTEVHTKKLEAPVEATINPNNKPDSQSRVLEDSKHEEPPQSQISQDPKTPDTAVRGMAPREVENHADTAKQLKEAVDEDEANWHELFMSGLQDKEKIILREYTNTLRNYKDLKKKLTEVEKKNDDTLLEFVSQIRELRSAISKKDEEIQSLHQKLSFLKEHKDSEEQPSSDPAADETSEHQEGAEAPRATETSEIQPASGAPGNQDNADNERVLKEILSSKNPALSPIEEKFRTNIDELLEENLNFWLRFSSAFNQIQKFQTEAEDLQAELAKTEEKKNKKQDGSSSKHRNLKSDIVPIYKHLSEINTEISVWLEQSVLLKEELQSRFSSLCSIQEEISAALVAACGVIEEAMFTSYQAAKFQGEILNMKQENNKVDDELQSAIDHATRIQLEIEKTLAKLDEEYRISGAKNTHPNQPRLTHSESRNRVPLQSFIFGVKPKKQRYSIFSVMHPAMLKRHHDLKTGL</sequence>
<feature type="region of interest" description="Disordered" evidence="3">
    <location>
        <begin position="521"/>
        <end position="563"/>
    </location>
</feature>
<feature type="coiled-coil region" evidence="2">
    <location>
        <begin position="338"/>
        <end position="386"/>
    </location>
</feature>
<feature type="region of interest" description="Disordered" evidence="3">
    <location>
        <begin position="669"/>
        <end position="717"/>
    </location>
</feature>
<feature type="coiled-coil region" evidence="2">
    <location>
        <begin position="759"/>
        <end position="793"/>
    </location>
</feature>
<evidence type="ECO:0000256" key="3">
    <source>
        <dbReference type="SAM" id="MobiDB-lite"/>
    </source>
</evidence>
<evidence type="ECO:0000256" key="1">
    <source>
        <dbReference type="ARBA" id="ARBA00023054"/>
    </source>
</evidence>
<dbReference type="OMA" id="PEEGAHF"/>
<dbReference type="AlphaFoldDB" id="A0A7N0TIG2"/>
<feature type="compositionally biased region" description="Polar residues" evidence="3">
    <location>
        <begin position="526"/>
        <end position="537"/>
    </location>
</feature>
<dbReference type="Gramene" id="Kaladp0038s0043.1.v1.1">
    <property type="protein sequence ID" value="Kaladp0038s0043.1.v1.1"/>
    <property type="gene ID" value="Kaladp0038s0043.v1.1"/>
</dbReference>
<dbReference type="PANTHER" id="PTHR31631">
    <property type="entry name" value="PROTEIN NETWORKED 2D"/>
    <property type="match status" value="1"/>
</dbReference>
<feature type="domain" description="NAB" evidence="4">
    <location>
        <begin position="10"/>
        <end position="90"/>
    </location>
</feature>
<dbReference type="InterPro" id="IPR056889">
    <property type="entry name" value="NET2A-D/KIP1-like_C"/>
</dbReference>
<feature type="compositionally biased region" description="Pro residues" evidence="3">
    <location>
        <begin position="132"/>
        <end position="141"/>
    </location>
</feature>
<dbReference type="InterPro" id="IPR056888">
    <property type="entry name" value="NET2A-D/KIP1-like_dom"/>
</dbReference>
<feature type="compositionally biased region" description="Polar residues" evidence="3">
    <location>
        <begin position="423"/>
        <end position="434"/>
    </location>
</feature>
<feature type="compositionally biased region" description="Polar residues" evidence="3">
    <location>
        <begin position="699"/>
        <end position="716"/>
    </location>
</feature>
<organism evidence="5 6">
    <name type="scientific">Kalanchoe fedtschenkoi</name>
    <name type="common">Lavender scallops</name>
    <name type="synonym">South American air plant</name>
    <dbReference type="NCBI Taxonomy" id="63787"/>
    <lineage>
        <taxon>Eukaryota</taxon>
        <taxon>Viridiplantae</taxon>
        <taxon>Streptophyta</taxon>
        <taxon>Embryophyta</taxon>
        <taxon>Tracheophyta</taxon>
        <taxon>Spermatophyta</taxon>
        <taxon>Magnoliopsida</taxon>
        <taxon>eudicotyledons</taxon>
        <taxon>Gunneridae</taxon>
        <taxon>Pentapetalae</taxon>
        <taxon>Saxifragales</taxon>
        <taxon>Crassulaceae</taxon>
        <taxon>Kalanchoe</taxon>
    </lineage>
</organism>
<feature type="compositionally biased region" description="Basic and acidic residues" evidence="3">
    <location>
        <begin position="538"/>
        <end position="547"/>
    </location>
</feature>
<dbReference type="PANTHER" id="PTHR31631:SF0">
    <property type="entry name" value="PROTEIN NETWORKED 2D"/>
    <property type="match status" value="1"/>
</dbReference>
<proteinExistence type="predicted"/>